<protein>
    <submittedName>
        <fullName evidence="1">Uncharacterized protein</fullName>
    </submittedName>
</protein>
<dbReference type="EMBL" id="CP009110">
    <property type="protein sequence ID" value="AIJ21475.1"/>
    <property type="molecule type" value="Genomic_DNA"/>
</dbReference>
<dbReference type="PATRIC" id="fig|1068978.7.peg.1459"/>
<name>A0A076MRK3_AMYME</name>
<organism evidence="1 2">
    <name type="scientific">Amycolatopsis methanolica 239</name>
    <dbReference type="NCBI Taxonomy" id="1068978"/>
    <lineage>
        <taxon>Bacteria</taxon>
        <taxon>Bacillati</taxon>
        <taxon>Actinomycetota</taxon>
        <taxon>Actinomycetes</taxon>
        <taxon>Pseudonocardiales</taxon>
        <taxon>Pseudonocardiaceae</taxon>
        <taxon>Amycolatopsis</taxon>
        <taxon>Amycolatopsis methanolica group</taxon>
    </lineage>
</organism>
<accession>A0A076MRK3</accession>
<proteinExistence type="predicted"/>
<dbReference type="HOGENOM" id="CLU_3163892_0_0_11"/>
<keyword evidence="2" id="KW-1185">Reference proteome</keyword>
<dbReference type="AlphaFoldDB" id="A0A076MRK3"/>
<sequence length="47" mass="5045">MRLRLPSPVAGYGGVPTVDNFRGRTPVSLNDLVYGLINLISAIVNSM</sequence>
<evidence type="ECO:0000313" key="2">
    <source>
        <dbReference type="Proteomes" id="UP000062973"/>
    </source>
</evidence>
<reference evidence="1 2" key="1">
    <citation type="submission" date="2014-07" db="EMBL/GenBank/DDBJ databases">
        <title>Whole Genome Sequence of the Amycolatopsis methanolica 239.</title>
        <authorList>
            <person name="Tang B."/>
        </authorList>
    </citation>
    <scope>NUCLEOTIDE SEQUENCE [LARGE SCALE GENOMIC DNA]</scope>
    <source>
        <strain evidence="1 2">239</strain>
    </source>
</reference>
<evidence type="ECO:0000313" key="1">
    <source>
        <dbReference type="EMBL" id="AIJ21475.1"/>
    </source>
</evidence>
<gene>
    <name evidence="1" type="ORF">AMETH_1383</name>
</gene>
<dbReference type="Proteomes" id="UP000062973">
    <property type="component" value="Chromosome"/>
</dbReference>
<dbReference type="STRING" id="1068978.AMETH_1383"/>
<dbReference type="KEGG" id="amq:AMETH_1383"/>
<dbReference type="RefSeq" id="WP_169513247.1">
    <property type="nucleotide sequence ID" value="NZ_AQUL01000001.1"/>
</dbReference>